<dbReference type="PANTHER" id="PTHR47884:SF1">
    <property type="entry name" value="PROSTATE AND TESTIS EXPRESSED PROTEIN 2"/>
    <property type="match status" value="1"/>
</dbReference>
<evidence type="ECO:0000256" key="1">
    <source>
        <dbReference type="SAM" id="SignalP"/>
    </source>
</evidence>
<keyword evidence="1" id="KW-0732">Signal</keyword>
<feature type="chain" id="PRO_5047437004" evidence="1">
    <location>
        <begin position="18"/>
        <end position="113"/>
    </location>
</feature>
<reference evidence="4" key="1">
    <citation type="submission" date="2025-08" db="UniProtKB">
        <authorList>
            <consortium name="RefSeq"/>
        </authorList>
    </citation>
    <scope>IDENTIFICATION</scope>
</reference>
<keyword evidence="3" id="KW-1185">Reference proteome</keyword>
<gene>
    <name evidence="4" type="primary">PATE2</name>
</gene>
<accession>A0ABM1VMY8</accession>
<dbReference type="GeneID" id="101640944"/>
<dbReference type="Proteomes" id="UP000694863">
    <property type="component" value="Unplaced"/>
</dbReference>
<evidence type="ECO:0000313" key="3">
    <source>
        <dbReference type="Proteomes" id="UP000694863"/>
    </source>
</evidence>
<dbReference type="Pfam" id="PF00021">
    <property type="entry name" value="UPAR_LY6"/>
    <property type="match status" value="1"/>
</dbReference>
<protein>
    <submittedName>
        <fullName evidence="4">Prostate and testis expressed protein 2</fullName>
    </submittedName>
</protein>
<sequence>MFVLLLGVFTLLCSSEGKLVFSRTEATSIACYNCERFHLGFCYDGMKTCYLKYQQRCAIENIYVLTPKGETKYFYSKLSCMYNCDDINFLDYEKKTELICCKHSNYCNIPTGN</sequence>
<dbReference type="PANTHER" id="PTHR47884">
    <property type="entry name" value="PROSTATE AND TESTIS EXPRESSED PROTEIN 2"/>
    <property type="match status" value="1"/>
</dbReference>
<dbReference type="InterPro" id="IPR016054">
    <property type="entry name" value="LY6_UPA_recep-like"/>
</dbReference>
<proteinExistence type="predicted"/>
<dbReference type="RefSeq" id="XP_030744267.1">
    <property type="nucleotide sequence ID" value="XM_030888407.1"/>
</dbReference>
<dbReference type="InterPro" id="IPR029691">
    <property type="entry name" value="PATE2"/>
</dbReference>
<organism evidence="3 4">
    <name type="scientific">Echinops telfairi</name>
    <name type="common">Lesser hedgehog tenrec</name>
    <dbReference type="NCBI Taxonomy" id="9371"/>
    <lineage>
        <taxon>Eukaryota</taxon>
        <taxon>Metazoa</taxon>
        <taxon>Chordata</taxon>
        <taxon>Craniata</taxon>
        <taxon>Vertebrata</taxon>
        <taxon>Euteleostomi</taxon>
        <taxon>Mammalia</taxon>
        <taxon>Eutheria</taxon>
        <taxon>Afrotheria</taxon>
        <taxon>Tenrecidae</taxon>
        <taxon>Tenrecinae</taxon>
        <taxon>Echinops</taxon>
    </lineage>
</organism>
<evidence type="ECO:0000313" key="4">
    <source>
        <dbReference type="RefSeq" id="XP_030744267.1"/>
    </source>
</evidence>
<feature type="signal peptide" evidence="1">
    <location>
        <begin position="1"/>
        <end position="17"/>
    </location>
</feature>
<evidence type="ECO:0000259" key="2">
    <source>
        <dbReference type="Pfam" id="PF00021"/>
    </source>
</evidence>
<name>A0ABM1VMY8_ECHTE</name>
<feature type="domain" description="UPAR/Ly6" evidence="2">
    <location>
        <begin position="28"/>
        <end position="109"/>
    </location>
</feature>